<reference evidence="4 5" key="1">
    <citation type="submission" date="2016-10" db="EMBL/GenBank/DDBJ databases">
        <authorList>
            <person name="de Groot N.N."/>
        </authorList>
    </citation>
    <scope>NUCLEOTIDE SEQUENCE [LARGE SCALE GENOMIC DNA]</scope>
    <source>
        <strain evidence="4 5">DSM 21668</strain>
    </source>
</reference>
<dbReference type="PANTHER" id="PTHR30204">
    <property type="entry name" value="REDOX-CYCLING DRUG-SENSING TRANSCRIPTIONAL ACTIVATOR SOXR"/>
    <property type="match status" value="1"/>
</dbReference>
<proteinExistence type="predicted"/>
<sequence>MTDEKRYYTIREVAEMFSFDISKVRYWTDNFPTLKNKVKRNRGGDRMYTKEDIRQLEIIYQLVEERGYTLKGARKYLENKEFKQENNSALVDSLLELRKFLVDLKAELEKKTPKGKLPEPETPEEETDNSRNTLRWVRQMK</sequence>
<dbReference type="PANTHER" id="PTHR30204:SF15">
    <property type="entry name" value="BLL5018 PROTEIN"/>
    <property type="match status" value="1"/>
</dbReference>
<dbReference type="PROSITE" id="PS50937">
    <property type="entry name" value="HTH_MERR_2"/>
    <property type="match status" value="1"/>
</dbReference>
<dbReference type="SUPFAM" id="SSF46955">
    <property type="entry name" value="Putative DNA-binding domain"/>
    <property type="match status" value="1"/>
</dbReference>
<dbReference type="GO" id="GO:0003677">
    <property type="term" value="F:DNA binding"/>
    <property type="evidence" value="ECO:0007669"/>
    <property type="project" value="UniProtKB-KW"/>
</dbReference>
<dbReference type="SMART" id="SM00422">
    <property type="entry name" value="HTH_MERR"/>
    <property type="match status" value="1"/>
</dbReference>
<evidence type="ECO:0000313" key="5">
    <source>
        <dbReference type="Proteomes" id="UP000198901"/>
    </source>
</evidence>
<feature type="domain" description="HTH merR-type" evidence="3">
    <location>
        <begin position="7"/>
        <end position="79"/>
    </location>
</feature>
<evidence type="ECO:0000256" key="1">
    <source>
        <dbReference type="ARBA" id="ARBA00023125"/>
    </source>
</evidence>
<dbReference type="InterPro" id="IPR000551">
    <property type="entry name" value="MerR-type_HTH_dom"/>
</dbReference>
<dbReference type="OrthoDB" id="9810140at2"/>
<evidence type="ECO:0000256" key="2">
    <source>
        <dbReference type="SAM" id="MobiDB-lite"/>
    </source>
</evidence>
<dbReference type="EMBL" id="FNGS01000003">
    <property type="protein sequence ID" value="SDL83601.1"/>
    <property type="molecule type" value="Genomic_DNA"/>
</dbReference>
<evidence type="ECO:0000313" key="4">
    <source>
        <dbReference type="EMBL" id="SDL83601.1"/>
    </source>
</evidence>
<gene>
    <name evidence="4" type="ORF">SAMN04488090_1935</name>
</gene>
<name>A0A1G9NBA7_9BACT</name>
<dbReference type="Pfam" id="PF13411">
    <property type="entry name" value="MerR_1"/>
    <property type="match status" value="1"/>
</dbReference>
<protein>
    <submittedName>
        <fullName evidence="4">Transcriptional regulator</fullName>
    </submittedName>
</protein>
<accession>A0A1G9NBA7</accession>
<keyword evidence="5" id="KW-1185">Reference proteome</keyword>
<dbReference type="Gene3D" id="1.10.1660.10">
    <property type="match status" value="1"/>
</dbReference>
<dbReference type="InterPro" id="IPR047057">
    <property type="entry name" value="MerR_fam"/>
</dbReference>
<dbReference type="GO" id="GO:0003700">
    <property type="term" value="F:DNA-binding transcription factor activity"/>
    <property type="evidence" value="ECO:0007669"/>
    <property type="project" value="InterPro"/>
</dbReference>
<dbReference type="AlphaFoldDB" id="A0A1G9NBA7"/>
<feature type="region of interest" description="Disordered" evidence="2">
    <location>
        <begin position="111"/>
        <end position="141"/>
    </location>
</feature>
<dbReference type="STRING" id="563176.SAMN04488090_1935"/>
<keyword evidence="1" id="KW-0238">DNA-binding</keyword>
<dbReference type="RefSeq" id="WP_093201458.1">
    <property type="nucleotide sequence ID" value="NZ_FNGS01000003.1"/>
</dbReference>
<evidence type="ECO:0000259" key="3">
    <source>
        <dbReference type="PROSITE" id="PS50937"/>
    </source>
</evidence>
<dbReference type="InterPro" id="IPR009061">
    <property type="entry name" value="DNA-bd_dom_put_sf"/>
</dbReference>
<dbReference type="Proteomes" id="UP000198901">
    <property type="component" value="Unassembled WGS sequence"/>
</dbReference>
<organism evidence="4 5">
    <name type="scientific">Siphonobacter aquaeclarae</name>
    <dbReference type="NCBI Taxonomy" id="563176"/>
    <lineage>
        <taxon>Bacteria</taxon>
        <taxon>Pseudomonadati</taxon>
        <taxon>Bacteroidota</taxon>
        <taxon>Cytophagia</taxon>
        <taxon>Cytophagales</taxon>
        <taxon>Cytophagaceae</taxon>
        <taxon>Siphonobacter</taxon>
    </lineage>
</organism>